<gene>
    <name evidence="2" type="ORF">RND81_10G010300</name>
</gene>
<dbReference type="AlphaFoldDB" id="A0AAW1HYY0"/>
<evidence type="ECO:0000256" key="1">
    <source>
        <dbReference type="SAM" id="Phobius"/>
    </source>
</evidence>
<dbReference type="EMBL" id="JBDFQZ010000010">
    <property type="protein sequence ID" value="KAK9681552.1"/>
    <property type="molecule type" value="Genomic_DNA"/>
</dbReference>
<protein>
    <submittedName>
        <fullName evidence="2">Uncharacterized protein</fullName>
    </submittedName>
</protein>
<accession>A0AAW1HYY0</accession>
<reference evidence="2" key="1">
    <citation type="submission" date="2024-03" db="EMBL/GenBank/DDBJ databases">
        <title>WGS assembly of Saponaria officinalis var. Norfolk2.</title>
        <authorList>
            <person name="Jenkins J."/>
            <person name="Shu S."/>
            <person name="Grimwood J."/>
            <person name="Barry K."/>
            <person name="Goodstein D."/>
            <person name="Schmutz J."/>
            <person name="Leebens-Mack J."/>
            <person name="Osbourn A."/>
        </authorList>
    </citation>
    <scope>NUCLEOTIDE SEQUENCE [LARGE SCALE GENOMIC DNA]</scope>
    <source>
        <strain evidence="2">JIC</strain>
    </source>
</reference>
<evidence type="ECO:0000313" key="2">
    <source>
        <dbReference type="EMBL" id="KAK9681552.1"/>
    </source>
</evidence>
<feature type="transmembrane region" description="Helical" evidence="1">
    <location>
        <begin position="12"/>
        <end position="31"/>
    </location>
</feature>
<keyword evidence="1" id="KW-0472">Membrane</keyword>
<comment type="caution">
    <text evidence="2">The sequence shown here is derived from an EMBL/GenBank/DDBJ whole genome shotgun (WGS) entry which is preliminary data.</text>
</comment>
<dbReference type="Proteomes" id="UP001443914">
    <property type="component" value="Unassembled WGS sequence"/>
</dbReference>
<proteinExistence type="predicted"/>
<organism evidence="2 3">
    <name type="scientific">Saponaria officinalis</name>
    <name type="common">Common soapwort</name>
    <name type="synonym">Lychnis saponaria</name>
    <dbReference type="NCBI Taxonomy" id="3572"/>
    <lineage>
        <taxon>Eukaryota</taxon>
        <taxon>Viridiplantae</taxon>
        <taxon>Streptophyta</taxon>
        <taxon>Embryophyta</taxon>
        <taxon>Tracheophyta</taxon>
        <taxon>Spermatophyta</taxon>
        <taxon>Magnoliopsida</taxon>
        <taxon>eudicotyledons</taxon>
        <taxon>Gunneridae</taxon>
        <taxon>Pentapetalae</taxon>
        <taxon>Caryophyllales</taxon>
        <taxon>Caryophyllaceae</taxon>
        <taxon>Caryophylleae</taxon>
        <taxon>Saponaria</taxon>
    </lineage>
</organism>
<sequence>MAVGIKRGLISAVGFGMSFVFHLSVYALGFMQEVGMFATGKLHSMTSSEEGHSVVMEGFVKPLTDEIKTSGMNAKSKKITAKARSGTATFLLQRCWLSMTRNTCLRRWQLLLRRTRRSLLRRLRQPQKRRRPPLPEFTMEIQLSHLSNSVLRRLDTPI</sequence>
<name>A0AAW1HYY0_SAPOF</name>
<evidence type="ECO:0000313" key="3">
    <source>
        <dbReference type="Proteomes" id="UP001443914"/>
    </source>
</evidence>
<keyword evidence="3" id="KW-1185">Reference proteome</keyword>
<keyword evidence="1" id="KW-1133">Transmembrane helix</keyword>
<keyword evidence="1" id="KW-0812">Transmembrane</keyword>